<dbReference type="InterPro" id="IPR004360">
    <property type="entry name" value="Glyas_Fos-R_dOase_dom"/>
</dbReference>
<dbReference type="AlphaFoldDB" id="A0A0P7DSZ7"/>
<comment type="caution">
    <text evidence="2">The sequence shown here is derived from an EMBL/GenBank/DDBJ whole genome shotgun (WGS) entry which is preliminary data.</text>
</comment>
<gene>
    <name evidence="2" type="ORF">AOG27_05870</name>
</gene>
<dbReference type="PATRIC" id="fig|570156.3.peg.2160"/>
<feature type="domain" description="VOC" evidence="1">
    <location>
        <begin position="2"/>
        <end position="111"/>
    </location>
</feature>
<dbReference type="PROSITE" id="PS51819">
    <property type="entry name" value="VOC"/>
    <property type="match status" value="1"/>
</dbReference>
<dbReference type="RefSeq" id="WP_054552081.1">
    <property type="nucleotide sequence ID" value="NZ_LJTC01000003.1"/>
</dbReference>
<dbReference type="EMBL" id="LJTC01000003">
    <property type="protein sequence ID" value="KPM84423.1"/>
    <property type="molecule type" value="Genomic_DNA"/>
</dbReference>
<dbReference type="CDD" id="cd06587">
    <property type="entry name" value="VOC"/>
    <property type="match status" value="1"/>
</dbReference>
<name>A0A0P7DSZ7_9GAMM</name>
<protein>
    <submittedName>
        <fullName evidence="2">Glyoxalase</fullName>
    </submittedName>
</protein>
<accession>A0A0P7DSZ7</accession>
<organism evidence="2 3">
    <name type="scientific">Pseudoalteromonas lipolytica</name>
    <dbReference type="NCBI Taxonomy" id="570156"/>
    <lineage>
        <taxon>Bacteria</taxon>
        <taxon>Pseudomonadati</taxon>
        <taxon>Pseudomonadota</taxon>
        <taxon>Gammaproteobacteria</taxon>
        <taxon>Alteromonadales</taxon>
        <taxon>Pseudoalteromonadaceae</taxon>
        <taxon>Pseudoalteromonas</taxon>
    </lineage>
</organism>
<evidence type="ECO:0000313" key="2">
    <source>
        <dbReference type="EMBL" id="KPM84423.1"/>
    </source>
</evidence>
<dbReference type="SUPFAM" id="SSF54593">
    <property type="entry name" value="Glyoxalase/Bleomycin resistance protein/Dihydroxybiphenyl dioxygenase"/>
    <property type="match status" value="1"/>
</dbReference>
<dbReference type="Proteomes" id="UP000050378">
    <property type="component" value="Unassembled WGS sequence"/>
</dbReference>
<proteinExistence type="predicted"/>
<dbReference type="OrthoDB" id="9810880at2"/>
<reference evidence="2 3" key="1">
    <citation type="submission" date="2015-09" db="EMBL/GenBank/DDBJ databases">
        <title>Draft Genome Sequence of Pseudoalteromonas lipolytica UCD-48B.</title>
        <authorList>
            <person name="Krusor M."/>
            <person name="Coil D.A."/>
            <person name="Lang J.M."/>
            <person name="Eisen J.A."/>
            <person name="Alexiev A."/>
        </authorList>
    </citation>
    <scope>NUCLEOTIDE SEQUENCE [LARGE SCALE GENOMIC DNA]</scope>
    <source>
        <strain evidence="2 3">UCD-48B</strain>
    </source>
</reference>
<dbReference type="STRING" id="570156.AOG27_05870"/>
<evidence type="ECO:0000259" key="1">
    <source>
        <dbReference type="PROSITE" id="PS51819"/>
    </source>
</evidence>
<evidence type="ECO:0000313" key="3">
    <source>
        <dbReference type="Proteomes" id="UP000050378"/>
    </source>
</evidence>
<dbReference type="Pfam" id="PF00903">
    <property type="entry name" value="Glyoxalase"/>
    <property type="match status" value="1"/>
</dbReference>
<dbReference type="Gene3D" id="3.10.180.10">
    <property type="entry name" value="2,3-Dihydroxybiphenyl 1,2-Dioxygenase, domain 1"/>
    <property type="match status" value="1"/>
</dbReference>
<dbReference type="InterPro" id="IPR037523">
    <property type="entry name" value="VOC_core"/>
</dbReference>
<dbReference type="InterPro" id="IPR029068">
    <property type="entry name" value="Glyas_Bleomycin-R_OHBP_Dase"/>
</dbReference>
<sequence>MNLNQVTLPVKDMNEAVAFYLTLGMIQIVDTPHYARFQCPDGDATFSLSLETGNYNNSAVIYFEHEQLDELYASLVEKGIRFEQPPTAQRYLWTEAILKDPSGNKIKLYWAGENRLNPPWKVEKEGRKRG</sequence>